<dbReference type="Pfam" id="PF01464">
    <property type="entry name" value="SLT"/>
    <property type="match status" value="1"/>
</dbReference>
<evidence type="ECO:0000259" key="1">
    <source>
        <dbReference type="PROSITE" id="PS51782"/>
    </source>
</evidence>
<dbReference type="CDD" id="cd00254">
    <property type="entry name" value="LT-like"/>
    <property type="match status" value="1"/>
</dbReference>
<comment type="caution">
    <text evidence="2">The sequence shown here is derived from an EMBL/GenBank/DDBJ whole genome shotgun (WGS) entry which is preliminary data.</text>
</comment>
<dbReference type="SUPFAM" id="SSF53955">
    <property type="entry name" value="Lysozyme-like"/>
    <property type="match status" value="1"/>
</dbReference>
<dbReference type="SMART" id="SM00257">
    <property type="entry name" value="LysM"/>
    <property type="match status" value="2"/>
</dbReference>
<dbReference type="PANTHER" id="PTHR33734:SF22">
    <property type="entry name" value="MEMBRANE-BOUND LYTIC MUREIN TRANSGLYCOSYLASE D"/>
    <property type="match status" value="1"/>
</dbReference>
<reference evidence="2" key="1">
    <citation type="journal article" date="2020" name="mSystems">
        <title>Genome- and Community-Level Interaction Insights into Carbon Utilization and Element Cycling Functions of Hydrothermarchaeota in Hydrothermal Sediment.</title>
        <authorList>
            <person name="Zhou Z."/>
            <person name="Liu Y."/>
            <person name="Xu W."/>
            <person name="Pan J."/>
            <person name="Luo Z.H."/>
            <person name="Li M."/>
        </authorList>
    </citation>
    <scope>NUCLEOTIDE SEQUENCE [LARGE SCALE GENOMIC DNA]</scope>
    <source>
        <strain evidence="2">SpSt-210</strain>
    </source>
</reference>
<feature type="domain" description="LysM" evidence="1">
    <location>
        <begin position="46"/>
        <end position="90"/>
    </location>
</feature>
<dbReference type="AlphaFoldDB" id="A0A831T9R7"/>
<dbReference type="SUPFAM" id="SSF54106">
    <property type="entry name" value="LysM domain"/>
    <property type="match status" value="2"/>
</dbReference>
<dbReference type="PROSITE" id="PS51782">
    <property type="entry name" value="LYSM"/>
    <property type="match status" value="2"/>
</dbReference>
<name>A0A831T9R7_9BACT</name>
<gene>
    <name evidence="2" type="ORF">ENP34_00460</name>
</gene>
<dbReference type="EMBL" id="DSIY01000008">
    <property type="protein sequence ID" value="HEG89912.1"/>
    <property type="molecule type" value="Genomic_DNA"/>
</dbReference>
<organism evidence="2">
    <name type="scientific">Thermorudis peleae</name>
    <dbReference type="NCBI Taxonomy" id="1382356"/>
    <lineage>
        <taxon>Bacteria</taxon>
        <taxon>Pseudomonadati</taxon>
        <taxon>Thermomicrobiota</taxon>
        <taxon>Thermomicrobia</taxon>
        <taxon>Thermomicrobia incertae sedis</taxon>
        <taxon>Thermorudis</taxon>
    </lineage>
</organism>
<dbReference type="Gene3D" id="1.10.530.10">
    <property type="match status" value="1"/>
</dbReference>
<accession>A0A831T9R7</accession>
<dbReference type="InterPro" id="IPR018392">
    <property type="entry name" value="LysM"/>
</dbReference>
<evidence type="ECO:0000313" key="2">
    <source>
        <dbReference type="EMBL" id="HEG89912.1"/>
    </source>
</evidence>
<dbReference type="CDD" id="cd00118">
    <property type="entry name" value="LysM"/>
    <property type="match status" value="2"/>
</dbReference>
<dbReference type="PANTHER" id="PTHR33734">
    <property type="entry name" value="LYSM DOMAIN-CONTAINING GPI-ANCHORED PROTEIN 2"/>
    <property type="match status" value="1"/>
</dbReference>
<proteinExistence type="predicted"/>
<protein>
    <submittedName>
        <fullName evidence="2">LysM peptidoglycan-binding domain-containing protein</fullName>
    </submittedName>
</protein>
<dbReference type="Pfam" id="PF01476">
    <property type="entry name" value="LysM"/>
    <property type="match status" value="2"/>
</dbReference>
<dbReference type="InterPro" id="IPR036779">
    <property type="entry name" value="LysM_dom_sf"/>
</dbReference>
<dbReference type="InterPro" id="IPR008258">
    <property type="entry name" value="Transglycosylase_SLT_dom_1"/>
</dbReference>
<sequence length="293" mass="30340">MEVGLGGVERKGKPMARSERWRRATIGCCAAVVAALLSAIPAGAEDVHLIRPGDTLSGIAAQYGAPVELLAQQNGIADPDVIYAGQQLVIPPSGGGTPAGDGPDTGFYTVQPGDTLWGIAARYGVSLNTLLAVNPIVDPNHIVVGQQIRVPGAVSASIPELLAQHAAGYGLDPALVQALAWQESGWQQQVVSPVGAVGVMQVTPETGSWVGDYLVGRPLDISGSVSDNILAGVAFLHWLIARSGSLELALASYNQGPGSVARYGVFPETQQFVANVLAIRDYIARNGVPPVAQ</sequence>
<dbReference type="InterPro" id="IPR023346">
    <property type="entry name" value="Lysozyme-like_dom_sf"/>
</dbReference>
<feature type="domain" description="LysM" evidence="1">
    <location>
        <begin position="106"/>
        <end position="150"/>
    </location>
</feature>
<dbReference type="Gene3D" id="3.10.350.10">
    <property type="entry name" value="LysM domain"/>
    <property type="match status" value="2"/>
</dbReference>